<evidence type="ECO:0000256" key="2">
    <source>
        <dbReference type="SAM" id="SignalP"/>
    </source>
</evidence>
<keyword evidence="4" id="KW-1185">Reference proteome</keyword>
<feature type="chain" id="PRO_5043033389" description="Granulins domain-containing protein" evidence="2">
    <location>
        <begin position="26"/>
        <end position="157"/>
    </location>
</feature>
<proteinExistence type="predicted"/>
<feature type="signal peptide" evidence="2">
    <location>
        <begin position="1"/>
        <end position="25"/>
    </location>
</feature>
<feature type="region of interest" description="Disordered" evidence="1">
    <location>
        <begin position="31"/>
        <end position="50"/>
    </location>
</feature>
<evidence type="ECO:0000313" key="4">
    <source>
        <dbReference type="Proteomes" id="UP001303115"/>
    </source>
</evidence>
<comment type="caution">
    <text evidence="3">The sequence shown here is derived from an EMBL/GenBank/DDBJ whole genome shotgun (WGS) entry which is preliminary data.</text>
</comment>
<reference evidence="4" key="1">
    <citation type="journal article" date="2023" name="Mol. Phylogenet. Evol.">
        <title>Genome-scale phylogeny and comparative genomics of the fungal order Sordariales.</title>
        <authorList>
            <person name="Hensen N."/>
            <person name="Bonometti L."/>
            <person name="Westerberg I."/>
            <person name="Brannstrom I.O."/>
            <person name="Guillou S."/>
            <person name="Cros-Aarteil S."/>
            <person name="Calhoun S."/>
            <person name="Haridas S."/>
            <person name="Kuo A."/>
            <person name="Mondo S."/>
            <person name="Pangilinan J."/>
            <person name="Riley R."/>
            <person name="LaButti K."/>
            <person name="Andreopoulos B."/>
            <person name="Lipzen A."/>
            <person name="Chen C."/>
            <person name="Yan M."/>
            <person name="Daum C."/>
            <person name="Ng V."/>
            <person name="Clum A."/>
            <person name="Steindorff A."/>
            <person name="Ohm R.A."/>
            <person name="Martin F."/>
            <person name="Silar P."/>
            <person name="Natvig D.O."/>
            <person name="Lalanne C."/>
            <person name="Gautier V."/>
            <person name="Ament-Velasquez S.L."/>
            <person name="Kruys A."/>
            <person name="Hutchinson M.I."/>
            <person name="Powell A.J."/>
            <person name="Barry K."/>
            <person name="Miller A.N."/>
            <person name="Grigoriev I.V."/>
            <person name="Debuchy R."/>
            <person name="Gladieux P."/>
            <person name="Hiltunen Thoren M."/>
            <person name="Johannesson H."/>
        </authorList>
    </citation>
    <scope>NUCLEOTIDE SEQUENCE [LARGE SCALE GENOMIC DNA]</scope>
    <source>
        <strain evidence="4">CBS 284.82</strain>
    </source>
</reference>
<evidence type="ECO:0000256" key="1">
    <source>
        <dbReference type="SAM" id="MobiDB-lite"/>
    </source>
</evidence>
<evidence type="ECO:0008006" key="5">
    <source>
        <dbReference type="Google" id="ProtNLM"/>
    </source>
</evidence>
<protein>
    <recommendedName>
        <fullName evidence="5">Granulins domain-containing protein</fullName>
    </recommendedName>
</protein>
<evidence type="ECO:0000313" key="3">
    <source>
        <dbReference type="EMBL" id="KAK4042446.1"/>
    </source>
</evidence>
<gene>
    <name evidence="3" type="ORF">C8A01DRAFT_13952</name>
</gene>
<name>A0AAN6PK99_9PEZI</name>
<keyword evidence="2" id="KW-0732">Signal</keyword>
<dbReference type="EMBL" id="MU854341">
    <property type="protein sequence ID" value="KAK4042446.1"/>
    <property type="molecule type" value="Genomic_DNA"/>
</dbReference>
<feature type="compositionally biased region" description="Gly residues" evidence="1">
    <location>
        <begin position="31"/>
        <end position="40"/>
    </location>
</feature>
<accession>A0AAN6PK99</accession>
<sequence length="157" mass="16486">MHHHQWVLAVASCLAVFGSSSSALAAAVPAPGGGGAGGGEQQKPLGRLPPMSGGVTRQYMSCEETYGNLWTTCGGGRQNSRSCYSPALGQSCCLVDNNYCDKGTWCAPVVGYCCLDSEDLETCARNAGFELPDIETLRDLASAGARESMSSRTWPEI</sequence>
<organism evidence="3 4">
    <name type="scientific">Parachaetomium inaequale</name>
    <dbReference type="NCBI Taxonomy" id="2588326"/>
    <lineage>
        <taxon>Eukaryota</taxon>
        <taxon>Fungi</taxon>
        <taxon>Dikarya</taxon>
        <taxon>Ascomycota</taxon>
        <taxon>Pezizomycotina</taxon>
        <taxon>Sordariomycetes</taxon>
        <taxon>Sordariomycetidae</taxon>
        <taxon>Sordariales</taxon>
        <taxon>Chaetomiaceae</taxon>
        <taxon>Parachaetomium</taxon>
    </lineage>
</organism>
<dbReference type="AlphaFoldDB" id="A0AAN6PK99"/>
<dbReference type="Proteomes" id="UP001303115">
    <property type="component" value="Unassembled WGS sequence"/>
</dbReference>